<feature type="compositionally biased region" description="Basic residues" evidence="2">
    <location>
        <begin position="405"/>
        <end position="416"/>
    </location>
</feature>
<evidence type="ECO:0000256" key="3">
    <source>
        <dbReference type="SAM" id="Phobius"/>
    </source>
</evidence>
<dbReference type="STRING" id="5866.A0A061DDG3"/>
<feature type="compositionally biased region" description="Pro residues" evidence="2">
    <location>
        <begin position="633"/>
        <end position="652"/>
    </location>
</feature>
<feature type="coiled-coil region" evidence="1">
    <location>
        <begin position="1161"/>
        <end position="1192"/>
    </location>
</feature>
<dbReference type="KEGG" id="bbig:BBBOND_0312770"/>
<evidence type="ECO:0000313" key="4">
    <source>
        <dbReference type="EMBL" id="CDR97374.1"/>
    </source>
</evidence>
<keyword evidence="3" id="KW-0472">Membrane</keyword>
<feature type="compositionally biased region" description="Gly residues" evidence="2">
    <location>
        <begin position="657"/>
        <end position="672"/>
    </location>
</feature>
<feature type="compositionally biased region" description="Low complexity" evidence="2">
    <location>
        <begin position="525"/>
        <end position="537"/>
    </location>
</feature>
<dbReference type="GeneID" id="24565915"/>
<feature type="transmembrane region" description="Helical" evidence="3">
    <location>
        <begin position="1952"/>
        <end position="1973"/>
    </location>
</feature>
<evidence type="ECO:0000313" key="5">
    <source>
        <dbReference type="Proteomes" id="UP000033188"/>
    </source>
</evidence>
<feature type="compositionally biased region" description="Basic and acidic residues" evidence="2">
    <location>
        <begin position="487"/>
        <end position="504"/>
    </location>
</feature>
<dbReference type="EMBL" id="LK391709">
    <property type="protein sequence ID" value="CDR97374.1"/>
    <property type="molecule type" value="Genomic_DNA"/>
</dbReference>
<feature type="compositionally biased region" description="Gly residues" evidence="2">
    <location>
        <begin position="717"/>
        <end position="729"/>
    </location>
</feature>
<feature type="compositionally biased region" description="Low complexity" evidence="2">
    <location>
        <begin position="730"/>
        <end position="755"/>
    </location>
</feature>
<feature type="compositionally biased region" description="Low complexity" evidence="2">
    <location>
        <begin position="858"/>
        <end position="868"/>
    </location>
</feature>
<feature type="compositionally biased region" description="Low complexity" evidence="2">
    <location>
        <begin position="582"/>
        <end position="595"/>
    </location>
</feature>
<dbReference type="OrthoDB" id="365890at2759"/>
<feature type="compositionally biased region" description="Polar residues" evidence="2">
    <location>
        <begin position="568"/>
        <end position="579"/>
    </location>
</feature>
<feature type="compositionally biased region" description="Polar residues" evidence="2">
    <location>
        <begin position="919"/>
        <end position="930"/>
    </location>
</feature>
<keyword evidence="3" id="KW-1133">Transmembrane helix</keyword>
<accession>A0A061DDG3</accession>
<keyword evidence="1" id="KW-0175">Coiled coil</keyword>
<evidence type="ECO:0008006" key="6">
    <source>
        <dbReference type="Google" id="ProtNLM"/>
    </source>
</evidence>
<reference evidence="5" key="1">
    <citation type="journal article" date="2014" name="Nucleic Acids Res.">
        <title>The evolutionary dynamics of variant antigen genes in Babesia reveal a history of genomic innovation underlying host-parasite interaction.</title>
        <authorList>
            <person name="Jackson A.P."/>
            <person name="Otto T.D."/>
            <person name="Darby A."/>
            <person name="Ramaprasad A."/>
            <person name="Xia D."/>
            <person name="Echaide I.E."/>
            <person name="Farber M."/>
            <person name="Gahlot S."/>
            <person name="Gamble J."/>
            <person name="Gupta D."/>
            <person name="Gupta Y."/>
            <person name="Jackson L."/>
            <person name="Malandrin L."/>
            <person name="Malas T.B."/>
            <person name="Moussa E."/>
            <person name="Nair M."/>
            <person name="Reid A.J."/>
            <person name="Sanders M."/>
            <person name="Sharma J."/>
            <person name="Tracey A."/>
            <person name="Quail M.A."/>
            <person name="Weir W."/>
            <person name="Wastling J.M."/>
            <person name="Hall N."/>
            <person name="Willadsen P."/>
            <person name="Lingelbach K."/>
            <person name="Shiels B."/>
            <person name="Tait A."/>
            <person name="Berriman M."/>
            <person name="Allred D.R."/>
            <person name="Pain A."/>
        </authorList>
    </citation>
    <scope>NUCLEOTIDE SEQUENCE [LARGE SCALE GENOMIC DNA]</scope>
    <source>
        <strain evidence="5">Bond</strain>
    </source>
</reference>
<dbReference type="RefSeq" id="XP_012769560.1">
    <property type="nucleotide sequence ID" value="XM_012914106.1"/>
</dbReference>
<feature type="compositionally biased region" description="Polar residues" evidence="2">
    <location>
        <begin position="790"/>
        <end position="803"/>
    </location>
</feature>
<sequence>MSRHGVSLETLKDCFRFLLGLRKDKRVEEAARALHGRIKGNYKDSQHMGHQIVPELSAFLQNVLEFYQKLTSWDAAKNKTLNLGIISPDDIVNALVECIPKFLAAMYYLWYNVDYAFDRVGGAKWRDDYKGVDTWRWDWKGVRWRYGGGLQKYLTAQTGNHTYDVIPGGFATGESDLAYDNGYSQGQDMTTDLRKILIKNGNNIFRDILVILMLSTKSKVEIQNTGNAVALLRTFCHIVADAGTKEEALIKNAVTPVGKCIEWSKLKRQCRWLKKEIQNFFKKEAFSHTGHSLDIEKLNHAEFAKTTANWLRKHLLDVRENLGKINRVDYTSDMISHRFFATKYVFPYGFIFGDTGYGTMSTEYKSLKPIWGQIIAVLSRGDVSGHLIKIKSILEGRECKDVRTKNKSSKIKKPKIIKNTSSAGPVIPTTKFTKPDFTVDNNKIAVRTPNQGKKSEDDEDEDDRESESGDLAAVPPKPEEPPDEVPESPKEVVPKKKVASEPKSTEPLATKTEVTKTEAAKPVVTKAEAAKPTATKTEATKTEAGKPAATKTEATKTEAAKPQAKNAGGSTDQNTSQSGAKPGTTSVGTSSSPHPGGTGAPGPQRNDGPKGPPGTGATKSSPPKDTVQKQQSPSPPQPAQPPPATPPGPPARPGSGVKPGGGSKGPNGGGGESQKPATSPSPAHPQAPGVPPPGPSSSGASGSSHGTGSPGYAGPTGVKGRGAPGGGSQGQQPAVSPQNVTTQPSSGTSLGPGSPVASVHDGGAVSSPDAGEPGGKGQVAQSGVDKGTQPGASSQNGITQLPTAKSPEPQSPGVSVPGDAGQPDAKGQGANGGGAQASQTVAAPNAVATQPSSVQSERSGTPGASASGSGRGHGGEAGSSRADQGSGLESKSGAGDSATTSAGKDSGSGSGVDGRDVEPSNSKDQTTASVDSKRCAKNFIDIGGGSKICVLDPKKSNPPMRYLDPQNKTPSDPNFDDVWEKGYKKSLNQDIDKNIRTNRRKQNLRSRTTATLSSQPIHTAPRPTSQTTVEHPGNGRNYYEPGGERPVQGVGSAYRNATAETPLGFIDGTVIPNDSDIKIKRLKDRIKLFNSAYNNSYALQKRKEKEEDEQLKKEFEQKEKEAKERWEKARNEEGKRAKKYDDDVNRIEKVLEQGKIQSAQKKLEEQRRIEAERKYQAEMEQYKRRLQQQRIDFANTFVGDVIANTPDSPSYQYDERLFPLVDGNTIPYKFQVNEQQMESSKLYANQLAAKRLVRAKYEQENENVNEAIQAAEEEKKKDEEKYALDQFKGRKDFLKDLWRVENFQVSQPQADEPPETVDFDDIIIHPRVFTTPPLETHDPIRLSNYMLEPLPSNVLLEISRSRHGDSTFKPANLSFEFQKNDALSSPRFAPIPSNISLHIATPPKDENVENSIQDAYGAGISKSLFIDIPKSTLQNDTYDLDIHDPPPPPNLQPLDPIGPPTPAINLTIPPLLDPQIPPPEDFDKNAIKRPDIGLCLAPWTTHTPTHGSTDIPETELLPAEAPRTVREMLTWLAGIKHEKHHKTLEQCISKAFGGSQSDPSQLALSINHTNIRPKDVFDILQLTAMFADSVLSAIAPRWRANVSSRFVKPKSSDQSDEPDCCALLCQLRDYVYACHYQLEFLKSQCSRDKLSGGWENYEYGSDAKVQSPLQSFLTDGWDSDFETHPFDPCNLCRKSRVRMGFRKDDLPEISQQGSVISSILTPSCGGSDPLLTLASYLNCLTRRTPRTTGELVSYFHNLGNSLHDMYLDTLSPLGTALAKSHADCPDWDYLGRHDLQAVKAIRGSEILTTIHNSKHDHADTLSTLVGCSSDSSNCHPHCSPITYRAYALYSQSFAHTYLSWAVYLPDRLWESVEQLLHELKQYDHTKCESLHLCSTALPLLYSHGFTPPEGKSQPTLTCQQVIDRVQEIVNGKPIARLMTCMDNFLYRVREPFIYTLVTLWSTAFFFIANTMLYRLDVLRIRSHFTRSRGSHVIDVKALLTDGTKMPSLYDIDYFDEDPIGQLVIQ</sequence>
<feature type="compositionally biased region" description="Pro residues" evidence="2">
    <location>
        <begin position="682"/>
        <end position="695"/>
    </location>
</feature>
<feature type="compositionally biased region" description="Polar residues" evidence="2">
    <location>
        <begin position="1005"/>
        <end position="1029"/>
    </location>
</feature>
<protein>
    <recommendedName>
        <fullName evidence="6">Ribosome-binding protein 1</fullName>
    </recommendedName>
</protein>
<keyword evidence="3" id="KW-0812">Transmembrane</keyword>
<evidence type="ECO:0000256" key="2">
    <source>
        <dbReference type="SAM" id="MobiDB-lite"/>
    </source>
</evidence>
<feature type="region of interest" description="Disordered" evidence="2">
    <location>
        <begin position="998"/>
        <end position="1046"/>
    </location>
</feature>
<feature type="compositionally biased region" description="Low complexity" evidence="2">
    <location>
        <begin position="696"/>
        <end position="707"/>
    </location>
</feature>
<evidence type="ECO:0000256" key="1">
    <source>
        <dbReference type="SAM" id="Coils"/>
    </source>
</evidence>
<feature type="compositionally biased region" description="Polar residues" evidence="2">
    <location>
        <begin position="847"/>
        <end position="857"/>
    </location>
</feature>
<proteinExistence type="predicted"/>
<organism evidence="4 5">
    <name type="scientific">Babesia bigemina</name>
    <dbReference type="NCBI Taxonomy" id="5866"/>
    <lineage>
        <taxon>Eukaryota</taxon>
        <taxon>Sar</taxon>
        <taxon>Alveolata</taxon>
        <taxon>Apicomplexa</taxon>
        <taxon>Aconoidasida</taxon>
        <taxon>Piroplasmida</taxon>
        <taxon>Babesiidae</taxon>
        <taxon>Babesia</taxon>
    </lineage>
</organism>
<dbReference type="VEuPathDB" id="PiroplasmaDB:BBBOND_0312770"/>
<feature type="coiled-coil region" evidence="1">
    <location>
        <begin position="1247"/>
        <end position="1281"/>
    </location>
</feature>
<feature type="region of interest" description="Disordered" evidence="2">
    <location>
        <begin position="1101"/>
        <end position="1137"/>
    </location>
</feature>
<dbReference type="Proteomes" id="UP000033188">
    <property type="component" value="Chromosome 3"/>
</dbReference>
<feature type="region of interest" description="Disordered" evidence="2">
    <location>
        <begin position="403"/>
        <end position="975"/>
    </location>
</feature>
<name>A0A061DDG3_BABBI</name>
<keyword evidence="5" id="KW-1185">Reference proteome</keyword>
<gene>
    <name evidence="4" type="ORF">BBBOND_0312770</name>
</gene>